<keyword evidence="2" id="KW-1133">Transmembrane helix</keyword>
<comment type="caution">
    <text evidence="3">The sequence shown here is derived from an EMBL/GenBank/DDBJ whole genome shotgun (WGS) entry which is preliminary data.</text>
</comment>
<evidence type="ECO:0000313" key="4">
    <source>
        <dbReference type="Proteomes" id="UP000280501"/>
    </source>
</evidence>
<keyword evidence="2" id="KW-0472">Membrane</keyword>
<evidence type="ECO:0000256" key="2">
    <source>
        <dbReference type="SAM" id="Phobius"/>
    </source>
</evidence>
<protein>
    <recommendedName>
        <fullName evidence="5">LytR cell envelope-related transcriptional attenuator</fullName>
    </recommendedName>
</protein>
<evidence type="ECO:0008006" key="5">
    <source>
        <dbReference type="Google" id="ProtNLM"/>
    </source>
</evidence>
<dbReference type="Proteomes" id="UP000280501">
    <property type="component" value="Unassembled WGS sequence"/>
</dbReference>
<accession>A0A3N4Z192</accession>
<dbReference type="OrthoDB" id="5147502at2"/>
<sequence length="222" mass="22092">MTNSTYRYPPDEFDVAVPGGAPVGVHRAPRSGWSSAWPFLLVALVCAGVAWGGITLLSGGGNEGDSAAEPTANVSPSPSTGPSEAAEGEGGGQNEGEDGEGGNEPSGEPEAPSTADLVAAMDPSATYLVHNTGGEVNQLAATTVTNLEAEGVAGAEVSTAAAPEGVDASGMSANTVWYGEGREAEGKALAAVLGIPDSNVVMNDAVTNSQQAAWVFMFTAPA</sequence>
<reference evidence="3 4" key="1">
    <citation type="submission" date="2018-11" db="EMBL/GenBank/DDBJ databases">
        <title>Sequencing the genomes of 1000 actinobacteria strains.</title>
        <authorList>
            <person name="Klenk H.-P."/>
        </authorList>
    </citation>
    <scope>NUCLEOTIDE SEQUENCE [LARGE SCALE GENOMIC DNA]</scope>
    <source>
        <strain evidence="3 4">DSM 15700</strain>
    </source>
</reference>
<dbReference type="EMBL" id="RKQZ01000001">
    <property type="protein sequence ID" value="RPF19828.1"/>
    <property type="molecule type" value="Genomic_DNA"/>
</dbReference>
<organism evidence="3 4">
    <name type="scientific">Myceligenerans xiligouense</name>
    <dbReference type="NCBI Taxonomy" id="253184"/>
    <lineage>
        <taxon>Bacteria</taxon>
        <taxon>Bacillati</taxon>
        <taxon>Actinomycetota</taxon>
        <taxon>Actinomycetes</taxon>
        <taxon>Micrococcales</taxon>
        <taxon>Promicromonosporaceae</taxon>
        <taxon>Myceligenerans</taxon>
    </lineage>
</organism>
<feature type="transmembrane region" description="Helical" evidence="2">
    <location>
        <begin position="36"/>
        <end position="57"/>
    </location>
</feature>
<keyword evidence="2" id="KW-0812">Transmembrane</keyword>
<dbReference type="RefSeq" id="WP_123813073.1">
    <property type="nucleotide sequence ID" value="NZ_RKQZ01000001.1"/>
</dbReference>
<evidence type="ECO:0000256" key="1">
    <source>
        <dbReference type="SAM" id="MobiDB-lite"/>
    </source>
</evidence>
<evidence type="ECO:0000313" key="3">
    <source>
        <dbReference type="EMBL" id="RPF19828.1"/>
    </source>
</evidence>
<dbReference type="AlphaFoldDB" id="A0A3N4Z192"/>
<name>A0A3N4Z192_9MICO</name>
<feature type="compositionally biased region" description="Low complexity" evidence="1">
    <location>
        <begin position="103"/>
        <end position="113"/>
    </location>
</feature>
<gene>
    <name evidence="3" type="ORF">EDD34_0394</name>
</gene>
<proteinExistence type="predicted"/>
<keyword evidence="4" id="KW-1185">Reference proteome</keyword>
<feature type="region of interest" description="Disordered" evidence="1">
    <location>
        <begin position="62"/>
        <end position="113"/>
    </location>
</feature>